<proteinExistence type="predicted"/>
<evidence type="ECO:0000313" key="2">
    <source>
        <dbReference type="EMBL" id="GFO01541.1"/>
    </source>
</evidence>
<dbReference type="EMBL" id="BLXT01003376">
    <property type="protein sequence ID" value="GFO01541.1"/>
    <property type="molecule type" value="Genomic_DNA"/>
</dbReference>
<accession>A0AAV3ZR58</accession>
<evidence type="ECO:0000313" key="3">
    <source>
        <dbReference type="Proteomes" id="UP000735302"/>
    </source>
</evidence>
<gene>
    <name evidence="2" type="ORF">PoB_002804600</name>
</gene>
<keyword evidence="3" id="KW-1185">Reference proteome</keyword>
<protein>
    <submittedName>
        <fullName evidence="2">Uncharacterized protein</fullName>
    </submittedName>
</protein>
<feature type="non-terminal residue" evidence="2">
    <location>
        <position position="1"/>
    </location>
</feature>
<name>A0AAV3ZR58_9GAST</name>
<dbReference type="Proteomes" id="UP000735302">
    <property type="component" value="Unassembled WGS sequence"/>
</dbReference>
<comment type="caution">
    <text evidence="2">The sequence shown here is derived from an EMBL/GenBank/DDBJ whole genome shotgun (WGS) entry which is preliminary data.</text>
</comment>
<feature type="compositionally biased region" description="Polar residues" evidence="1">
    <location>
        <begin position="93"/>
        <end position="102"/>
    </location>
</feature>
<sequence>PFHLVRLARRNVFLRLDFFRRVQRALRAIQKGPKSKKNDENSSKKGSIVIEVVSPSPESGVATPSCSEEATNSESPITISAPFSPSGEGGTPPFSQMGPSIV</sequence>
<dbReference type="AlphaFoldDB" id="A0AAV3ZR58"/>
<evidence type="ECO:0000256" key="1">
    <source>
        <dbReference type="SAM" id="MobiDB-lite"/>
    </source>
</evidence>
<reference evidence="2 3" key="1">
    <citation type="journal article" date="2021" name="Elife">
        <title>Chloroplast acquisition without the gene transfer in kleptoplastic sea slugs, Plakobranchus ocellatus.</title>
        <authorList>
            <person name="Maeda T."/>
            <person name="Takahashi S."/>
            <person name="Yoshida T."/>
            <person name="Shimamura S."/>
            <person name="Takaki Y."/>
            <person name="Nagai Y."/>
            <person name="Toyoda A."/>
            <person name="Suzuki Y."/>
            <person name="Arimoto A."/>
            <person name="Ishii H."/>
            <person name="Satoh N."/>
            <person name="Nishiyama T."/>
            <person name="Hasebe M."/>
            <person name="Maruyama T."/>
            <person name="Minagawa J."/>
            <person name="Obokata J."/>
            <person name="Shigenobu S."/>
        </authorList>
    </citation>
    <scope>NUCLEOTIDE SEQUENCE [LARGE SCALE GENOMIC DNA]</scope>
</reference>
<organism evidence="2 3">
    <name type="scientific">Plakobranchus ocellatus</name>
    <dbReference type="NCBI Taxonomy" id="259542"/>
    <lineage>
        <taxon>Eukaryota</taxon>
        <taxon>Metazoa</taxon>
        <taxon>Spiralia</taxon>
        <taxon>Lophotrochozoa</taxon>
        <taxon>Mollusca</taxon>
        <taxon>Gastropoda</taxon>
        <taxon>Heterobranchia</taxon>
        <taxon>Euthyneura</taxon>
        <taxon>Panpulmonata</taxon>
        <taxon>Sacoglossa</taxon>
        <taxon>Placobranchoidea</taxon>
        <taxon>Plakobranchidae</taxon>
        <taxon>Plakobranchus</taxon>
    </lineage>
</organism>
<feature type="region of interest" description="Disordered" evidence="1">
    <location>
        <begin position="27"/>
        <end position="102"/>
    </location>
</feature>
<feature type="compositionally biased region" description="Polar residues" evidence="1">
    <location>
        <begin position="62"/>
        <end position="83"/>
    </location>
</feature>